<dbReference type="Proteomes" id="UP000184330">
    <property type="component" value="Unassembled WGS sequence"/>
</dbReference>
<name>A0A1L7WGE9_9HELO</name>
<feature type="signal peptide" evidence="1">
    <location>
        <begin position="1"/>
        <end position="24"/>
    </location>
</feature>
<protein>
    <submittedName>
        <fullName evidence="2">Uncharacterized protein</fullName>
    </submittedName>
</protein>
<reference evidence="2 3" key="1">
    <citation type="submission" date="2016-03" db="EMBL/GenBank/DDBJ databases">
        <authorList>
            <person name="Ploux O."/>
        </authorList>
    </citation>
    <scope>NUCLEOTIDE SEQUENCE [LARGE SCALE GENOMIC DNA]</scope>
    <source>
        <strain evidence="2 3">UAMH 11012</strain>
    </source>
</reference>
<proteinExistence type="predicted"/>
<sequence>MALSTASKATALVVGLFLALRVNAAAIGEQGAFGMTKYKGYAEGVLAVKGTLSGVDIEMNGTMQEIFAQFAKENPEVEVNVAKANTTLAARGAENKISSHGRVILSAGLAATLRLSKKASTTSTMSRLVAVSALAPAFVSAALTMLVSTSATTTTTTSSLLAPTSHPTLKISSMIALPGRPMVSSANGSLADKSSILIATMSSFTATIAEQ</sequence>
<evidence type="ECO:0000256" key="1">
    <source>
        <dbReference type="SAM" id="SignalP"/>
    </source>
</evidence>
<feature type="chain" id="PRO_5012024352" evidence="1">
    <location>
        <begin position="25"/>
        <end position="211"/>
    </location>
</feature>
<keyword evidence="3" id="KW-1185">Reference proteome</keyword>
<organism evidence="2 3">
    <name type="scientific">Phialocephala subalpina</name>
    <dbReference type="NCBI Taxonomy" id="576137"/>
    <lineage>
        <taxon>Eukaryota</taxon>
        <taxon>Fungi</taxon>
        <taxon>Dikarya</taxon>
        <taxon>Ascomycota</taxon>
        <taxon>Pezizomycotina</taxon>
        <taxon>Leotiomycetes</taxon>
        <taxon>Helotiales</taxon>
        <taxon>Mollisiaceae</taxon>
        <taxon>Phialocephala</taxon>
        <taxon>Phialocephala fortinii species complex</taxon>
    </lineage>
</organism>
<evidence type="ECO:0000313" key="3">
    <source>
        <dbReference type="Proteomes" id="UP000184330"/>
    </source>
</evidence>
<keyword evidence="1" id="KW-0732">Signal</keyword>
<dbReference type="EMBL" id="FJOG01000002">
    <property type="protein sequence ID" value="CZR51841.1"/>
    <property type="molecule type" value="Genomic_DNA"/>
</dbReference>
<gene>
    <name evidence="2" type="ORF">PAC_01718</name>
</gene>
<evidence type="ECO:0000313" key="2">
    <source>
        <dbReference type="EMBL" id="CZR51841.1"/>
    </source>
</evidence>
<dbReference type="AlphaFoldDB" id="A0A1L7WGE9"/>
<accession>A0A1L7WGE9</accession>